<accession>A0A8D8ACP0</accession>
<dbReference type="EMBL" id="HBUE01026657">
    <property type="protein sequence ID" value="CAG6454583.1"/>
    <property type="molecule type" value="Transcribed_RNA"/>
</dbReference>
<name>A0A8D8ACP0_CULPI</name>
<dbReference type="AlphaFoldDB" id="A0A8D8ACP0"/>
<organism evidence="1">
    <name type="scientific">Culex pipiens</name>
    <name type="common">House mosquito</name>
    <dbReference type="NCBI Taxonomy" id="7175"/>
    <lineage>
        <taxon>Eukaryota</taxon>
        <taxon>Metazoa</taxon>
        <taxon>Ecdysozoa</taxon>
        <taxon>Arthropoda</taxon>
        <taxon>Hexapoda</taxon>
        <taxon>Insecta</taxon>
        <taxon>Pterygota</taxon>
        <taxon>Neoptera</taxon>
        <taxon>Endopterygota</taxon>
        <taxon>Diptera</taxon>
        <taxon>Nematocera</taxon>
        <taxon>Culicoidea</taxon>
        <taxon>Culicidae</taxon>
        <taxon>Culicinae</taxon>
        <taxon>Culicini</taxon>
        <taxon>Culex</taxon>
        <taxon>Culex</taxon>
    </lineage>
</organism>
<reference evidence="1" key="1">
    <citation type="submission" date="2021-05" db="EMBL/GenBank/DDBJ databases">
        <authorList>
            <person name="Alioto T."/>
            <person name="Alioto T."/>
            <person name="Gomez Garrido J."/>
        </authorList>
    </citation>
    <scope>NUCLEOTIDE SEQUENCE</scope>
</reference>
<evidence type="ECO:0000313" key="1">
    <source>
        <dbReference type="EMBL" id="CAG6454583.1"/>
    </source>
</evidence>
<protein>
    <submittedName>
        <fullName evidence="1">(northern house mosquito) hypothetical protein</fullName>
    </submittedName>
</protein>
<sequence length="126" mass="14848">MINLLKFFIIHRALLGPNKVSTFFFVPFVANTIKKKKIYSHRTPDYVTSNKYIFSQTHARTCTHTHTERKIIRKFQYSAAQGEQWKKNSTHARQESFFSTSSSQTNDICNIITERTDEQREGEREL</sequence>
<proteinExistence type="predicted"/>